<comment type="caution">
    <text evidence="6">The sequence shown here is derived from an EMBL/GenBank/DDBJ whole genome shotgun (WGS) entry which is preliminary data.</text>
</comment>
<organism evidence="6 7">
    <name type="scientific">Comamonas jiangduensis</name>
    <dbReference type="NCBI Taxonomy" id="1194168"/>
    <lineage>
        <taxon>Bacteria</taxon>
        <taxon>Pseudomonadati</taxon>
        <taxon>Pseudomonadota</taxon>
        <taxon>Betaproteobacteria</taxon>
        <taxon>Burkholderiales</taxon>
        <taxon>Comamonadaceae</taxon>
        <taxon>Comamonas</taxon>
    </lineage>
</organism>
<evidence type="ECO:0000256" key="1">
    <source>
        <dbReference type="ARBA" id="ARBA00023015"/>
    </source>
</evidence>
<keyword evidence="3" id="KW-0804">Transcription</keyword>
<evidence type="ECO:0000256" key="3">
    <source>
        <dbReference type="ARBA" id="ARBA00023163"/>
    </source>
</evidence>
<dbReference type="Gene3D" id="2.60.120.10">
    <property type="entry name" value="Jelly Rolls"/>
    <property type="match status" value="1"/>
</dbReference>
<dbReference type="InterPro" id="IPR000595">
    <property type="entry name" value="cNMP-bd_dom"/>
</dbReference>
<dbReference type="Pfam" id="PF00027">
    <property type="entry name" value="cNMP_binding"/>
    <property type="match status" value="1"/>
</dbReference>
<evidence type="ECO:0000259" key="5">
    <source>
        <dbReference type="PROSITE" id="PS51063"/>
    </source>
</evidence>
<keyword evidence="2" id="KW-0238">DNA-binding</keyword>
<dbReference type="InterPro" id="IPR036388">
    <property type="entry name" value="WH-like_DNA-bd_sf"/>
</dbReference>
<dbReference type="InterPro" id="IPR014710">
    <property type="entry name" value="RmlC-like_jellyroll"/>
</dbReference>
<dbReference type="Proteomes" id="UP001567350">
    <property type="component" value="Unassembled WGS sequence"/>
</dbReference>
<dbReference type="InterPro" id="IPR036390">
    <property type="entry name" value="WH_DNA-bd_sf"/>
</dbReference>
<dbReference type="InterPro" id="IPR012318">
    <property type="entry name" value="HTH_CRP"/>
</dbReference>
<evidence type="ECO:0000313" key="7">
    <source>
        <dbReference type="Proteomes" id="UP001567350"/>
    </source>
</evidence>
<accession>A0ABV4IED1</accession>
<dbReference type="SUPFAM" id="SSF51206">
    <property type="entry name" value="cAMP-binding domain-like"/>
    <property type="match status" value="1"/>
</dbReference>
<keyword evidence="1" id="KW-0805">Transcription regulation</keyword>
<feature type="domain" description="Cyclic nucleotide-binding" evidence="4">
    <location>
        <begin position="54"/>
        <end position="120"/>
    </location>
</feature>
<name>A0ABV4IED1_9BURK</name>
<keyword evidence="7" id="KW-1185">Reference proteome</keyword>
<reference evidence="6 7" key="1">
    <citation type="submission" date="2024-08" db="EMBL/GenBank/DDBJ databases">
        <authorList>
            <person name="Feng Z."/>
            <person name="Ronholm J."/>
        </authorList>
    </citation>
    <scope>NUCLEOTIDE SEQUENCE [LARGE SCALE GENOMIC DNA]</scope>
    <source>
        <strain evidence="6 7">4-AB0-8</strain>
    </source>
</reference>
<dbReference type="PROSITE" id="PS50042">
    <property type="entry name" value="CNMP_BINDING_3"/>
    <property type="match status" value="1"/>
</dbReference>
<gene>
    <name evidence="6" type="ORF">ACBP88_12190</name>
</gene>
<sequence>MSTSSQSASWQLLRAVPAFAHLDTERLTWLAQQMRWSSLDKGQEVKEPFCDARVHVILSGQLQVLCTNVQGKELLLGELLPGQMFGNILLCASIPPGMSLVAAESTLLVVMDKVSTQEWLVTDVSAVLGILNNVTNLLWQLVNRVVEMGTLNVRSRLHMRLLALAQRQGIRNNQVVLAPSPTQASLAAYLGTSREEVAREMSRLVRLGLLQRQGRNIALINVDGLIALAEAQ</sequence>
<evidence type="ECO:0000256" key="2">
    <source>
        <dbReference type="ARBA" id="ARBA00023125"/>
    </source>
</evidence>
<dbReference type="EMBL" id="JBGJLR010000014">
    <property type="protein sequence ID" value="MEZ2740193.1"/>
    <property type="molecule type" value="Genomic_DNA"/>
</dbReference>
<dbReference type="Pfam" id="PF13545">
    <property type="entry name" value="HTH_Crp_2"/>
    <property type="match status" value="1"/>
</dbReference>
<evidence type="ECO:0000259" key="4">
    <source>
        <dbReference type="PROSITE" id="PS50042"/>
    </source>
</evidence>
<protein>
    <submittedName>
        <fullName evidence="6">Crp/Fnr family transcriptional regulator</fullName>
    </submittedName>
</protein>
<dbReference type="SUPFAM" id="SSF46785">
    <property type="entry name" value="Winged helix' DNA-binding domain"/>
    <property type="match status" value="1"/>
</dbReference>
<dbReference type="SMART" id="SM00419">
    <property type="entry name" value="HTH_CRP"/>
    <property type="match status" value="1"/>
</dbReference>
<dbReference type="RefSeq" id="WP_370893014.1">
    <property type="nucleotide sequence ID" value="NZ_JBGJLR010000014.1"/>
</dbReference>
<dbReference type="PROSITE" id="PS51063">
    <property type="entry name" value="HTH_CRP_2"/>
    <property type="match status" value="1"/>
</dbReference>
<proteinExistence type="predicted"/>
<dbReference type="InterPro" id="IPR018490">
    <property type="entry name" value="cNMP-bd_dom_sf"/>
</dbReference>
<feature type="domain" description="HTH crp-type" evidence="5">
    <location>
        <begin position="151"/>
        <end position="223"/>
    </location>
</feature>
<evidence type="ECO:0000313" key="6">
    <source>
        <dbReference type="EMBL" id="MEZ2740193.1"/>
    </source>
</evidence>
<dbReference type="Gene3D" id="1.10.10.10">
    <property type="entry name" value="Winged helix-like DNA-binding domain superfamily/Winged helix DNA-binding domain"/>
    <property type="match status" value="1"/>
</dbReference>